<evidence type="ECO:0008006" key="3">
    <source>
        <dbReference type="Google" id="ProtNLM"/>
    </source>
</evidence>
<name>A0AAW1LV62_POPJA</name>
<sequence>MQTTAILRTQICKGKLPVHWQFNKKAWMTSIDQAVTAMLIATETTESLEPTMNTAWKNIWPRCDRQCFANITLPKLINIGRQIGGEGFEDFNDSDTELAIEDLMELHPEEGGEGFEDFNDSDTELAIEDLMELHPEDNQENQADDGIVVSKDLLSIKNLERLYSLLDTAQNLVDEIHANSKRREAFIMGIQNTFISYKSILLENRGKPRQPSILNYFASSKLPGIIECQNSTAAPSIS</sequence>
<comment type="caution">
    <text evidence="1">The sequence shown here is derived from an EMBL/GenBank/DDBJ whole genome shotgun (WGS) entry which is preliminary data.</text>
</comment>
<dbReference type="Proteomes" id="UP001458880">
    <property type="component" value="Unassembled WGS sequence"/>
</dbReference>
<proteinExistence type="predicted"/>
<protein>
    <recommendedName>
        <fullName evidence="3">DDE-1 domain-containing protein</fullName>
    </recommendedName>
</protein>
<gene>
    <name evidence="1" type="ORF">QE152_g10209</name>
</gene>
<organism evidence="1 2">
    <name type="scientific">Popillia japonica</name>
    <name type="common">Japanese beetle</name>
    <dbReference type="NCBI Taxonomy" id="7064"/>
    <lineage>
        <taxon>Eukaryota</taxon>
        <taxon>Metazoa</taxon>
        <taxon>Ecdysozoa</taxon>
        <taxon>Arthropoda</taxon>
        <taxon>Hexapoda</taxon>
        <taxon>Insecta</taxon>
        <taxon>Pterygota</taxon>
        <taxon>Neoptera</taxon>
        <taxon>Endopterygota</taxon>
        <taxon>Coleoptera</taxon>
        <taxon>Polyphaga</taxon>
        <taxon>Scarabaeiformia</taxon>
        <taxon>Scarabaeidae</taxon>
        <taxon>Rutelinae</taxon>
        <taxon>Popillia</taxon>
    </lineage>
</organism>
<evidence type="ECO:0000313" key="2">
    <source>
        <dbReference type="Proteomes" id="UP001458880"/>
    </source>
</evidence>
<accession>A0AAW1LV62</accession>
<reference evidence="1 2" key="1">
    <citation type="journal article" date="2024" name="BMC Genomics">
        <title>De novo assembly and annotation of Popillia japonica's genome with initial clues to its potential as an invasive pest.</title>
        <authorList>
            <person name="Cucini C."/>
            <person name="Boschi S."/>
            <person name="Funari R."/>
            <person name="Cardaioli E."/>
            <person name="Iannotti N."/>
            <person name="Marturano G."/>
            <person name="Paoli F."/>
            <person name="Bruttini M."/>
            <person name="Carapelli A."/>
            <person name="Frati F."/>
            <person name="Nardi F."/>
        </authorList>
    </citation>
    <scope>NUCLEOTIDE SEQUENCE [LARGE SCALE GENOMIC DNA]</scope>
    <source>
        <strain evidence="1">DMR45628</strain>
    </source>
</reference>
<evidence type="ECO:0000313" key="1">
    <source>
        <dbReference type="EMBL" id="KAK9738093.1"/>
    </source>
</evidence>
<dbReference type="EMBL" id="JASPKY010000091">
    <property type="protein sequence ID" value="KAK9738093.1"/>
    <property type="molecule type" value="Genomic_DNA"/>
</dbReference>
<dbReference type="AlphaFoldDB" id="A0AAW1LV62"/>
<keyword evidence="2" id="KW-1185">Reference proteome</keyword>